<feature type="region of interest" description="Disordered" evidence="1">
    <location>
        <begin position="1"/>
        <end position="44"/>
    </location>
</feature>
<dbReference type="AlphaFoldDB" id="A0A427YM50"/>
<evidence type="ECO:0000256" key="1">
    <source>
        <dbReference type="SAM" id="MobiDB-lite"/>
    </source>
</evidence>
<feature type="region of interest" description="Disordered" evidence="1">
    <location>
        <begin position="95"/>
        <end position="116"/>
    </location>
</feature>
<gene>
    <name evidence="2" type="ORF">EHS25_008552</name>
</gene>
<reference evidence="2 3" key="1">
    <citation type="submission" date="2018-11" db="EMBL/GenBank/DDBJ databases">
        <title>Genome sequence of Saitozyma podzolica DSM 27192.</title>
        <authorList>
            <person name="Aliyu H."/>
            <person name="Gorte O."/>
            <person name="Ochsenreither K."/>
        </authorList>
    </citation>
    <scope>NUCLEOTIDE SEQUENCE [LARGE SCALE GENOMIC DNA]</scope>
    <source>
        <strain evidence="2 3">DSM 27192</strain>
    </source>
</reference>
<comment type="caution">
    <text evidence="2">The sequence shown here is derived from an EMBL/GenBank/DDBJ whole genome shotgun (WGS) entry which is preliminary data.</text>
</comment>
<dbReference type="OrthoDB" id="10421100at2759"/>
<feature type="compositionally biased region" description="Low complexity" evidence="1">
    <location>
        <begin position="29"/>
        <end position="44"/>
    </location>
</feature>
<evidence type="ECO:0008006" key="4">
    <source>
        <dbReference type="Google" id="ProtNLM"/>
    </source>
</evidence>
<accession>A0A427YM50</accession>
<evidence type="ECO:0000313" key="2">
    <source>
        <dbReference type="EMBL" id="RSH92137.1"/>
    </source>
</evidence>
<dbReference type="EMBL" id="RSCD01000006">
    <property type="protein sequence ID" value="RSH92137.1"/>
    <property type="molecule type" value="Genomic_DNA"/>
</dbReference>
<organism evidence="2 3">
    <name type="scientific">Saitozyma podzolica</name>
    <dbReference type="NCBI Taxonomy" id="1890683"/>
    <lineage>
        <taxon>Eukaryota</taxon>
        <taxon>Fungi</taxon>
        <taxon>Dikarya</taxon>
        <taxon>Basidiomycota</taxon>
        <taxon>Agaricomycotina</taxon>
        <taxon>Tremellomycetes</taxon>
        <taxon>Tremellales</taxon>
        <taxon>Trimorphomycetaceae</taxon>
        <taxon>Saitozyma</taxon>
    </lineage>
</organism>
<protein>
    <recommendedName>
        <fullName evidence="4">F-box domain-containing protein</fullName>
    </recommendedName>
</protein>
<feature type="compositionally biased region" description="Polar residues" evidence="1">
    <location>
        <begin position="1"/>
        <end position="11"/>
    </location>
</feature>
<sequence>MRTETAQSVKIGSSADPSPLIPDSERGSSESVSVEFSLESSSDSGPRLVAELFPRILDFADRATLSRCLRVNREWLGLAGRRLYRRVAWDPTEHDGRAGPLAGLKRSDEFGSSSSASESVAYSSKGRLLGHTRHLEIWPHDHSVLPPPLHSVSLPFPSVSTLRLCFAPMERSNFFCQVEHPVSPVIGCPLLGDCQPTTLVVENIYSLSSPRPTGFGVPGDPLPPCLASVKQLMIRPSAYRDRRRPGRPRTVRTRSIGTGRVVLRVQLPDNTRPTPMLSEMRGTLEEVYVVFETLPDEGWPRIEAVTEGHAPSPPASFASFVGEMVEAVTASSQWVFVNAGHIDSDLLNLGALGVKDTQLALEAEFTTQLMERLKKAGVEEETKTDWLERVEWWSMEKFMERGFGWALQEQTEEVWSREMEKRKRGEGEEMREKELALIEGFAVSTVSLERDDCAKGPVEHLVVRRSGLRLRTDRLLSYQWDELKRLHSMLSAAYERPLT</sequence>
<dbReference type="Proteomes" id="UP000279259">
    <property type="component" value="Unassembled WGS sequence"/>
</dbReference>
<name>A0A427YM50_9TREE</name>
<evidence type="ECO:0000313" key="3">
    <source>
        <dbReference type="Proteomes" id="UP000279259"/>
    </source>
</evidence>
<keyword evidence="3" id="KW-1185">Reference proteome</keyword>
<proteinExistence type="predicted"/>